<evidence type="ECO:0008006" key="13">
    <source>
        <dbReference type="Google" id="ProtNLM"/>
    </source>
</evidence>
<dbReference type="GO" id="GO:0004144">
    <property type="term" value="F:diacylglycerol O-acyltransferase activity"/>
    <property type="evidence" value="ECO:0007669"/>
    <property type="project" value="UniProtKB-EC"/>
</dbReference>
<comment type="pathway">
    <text evidence="1">Glycerolipid metabolism; triacylglycerol biosynthesis.</text>
</comment>
<keyword evidence="8" id="KW-1133">Transmembrane helix</keyword>
<comment type="similarity">
    <text evidence="5">In the N-terminal section; belongs to the long-chain O-acyltransferase family.</text>
</comment>
<dbReference type="AlphaFoldDB" id="A0A8H7PIT8"/>
<evidence type="ECO:0000256" key="8">
    <source>
        <dbReference type="SAM" id="Phobius"/>
    </source>
</evidence>
<evidence type="ECO:0000259" key="9">
    <source>
        <dbReference type="Pfam" id="PF03007"/>
    </source>
</evidence>
<dbReference type="OrthoDB" id="619536at2759"/>
<proteinExistence type="inferred from homology"/>
<evidence type="ECO:0000313" key="12">
    <source>
        <dbReference type="Proteomes" id="UP000612746"/>
    </source>
</evidence>
<keyword evidence="3" id="KW-0808">Transferase</keyword>
<dbReference type="GO" id="GO:0047196">
    <property type="term" value="F:long-chain-alcohol O-fatty-acyltransferase activity"/>
    <property type="evidence" value="ECO:0007669"/>
    <property type="project" value="UniProtKB-EC"/>
</dbReference>
<keyword evidence="12" id="KW-1185">Reference proteome</keyword>
<dbReference type="Proteomes" id="UP000612746">
    <property type="component" value="Unassembled WGS sequence"/>
</dbReference>
<keyword evidence="4" id="KW-0012">Acyltransferase</keyword>
<comment type="catalytic activity">
    <reaction evidence="6">
        <text>a long chain fatty alcohol + a fatty acyl-CoA = a long-chain alcohol wax ester + CoA</text>
        <dbReference type="Rhea" id="RHEA:38443"/>
        <dbReference type="ChEBI" id="CHEBI:17135"/>
        <dbReference type="ChEBI" id="CHEBI:57287"/>
        <dbReference type="ChEBI" id="CHEBI:77636"/>
        <dbReference type="ChEBI" id="CHEBI:235323"/>
        <dbReference type="EC" id="2.3.1.75"/>
    </reaction>
</comment>
<comment type="catalytic activity">
    <reaction evidence="7">
        <text>an acyl-CoA + a 1,2-diacyl-sn-glycerol = a triacyl-sn-glycerol + CoA</text>
        <dbReference type="Rhea" id="RHEA:10868"/>
        <dbReference type="ChEBI" id="CHEBI:17815"/>
        <dbReference type="ChEBI" id="CHEBI:57287"/>
        <dbReference type="ChEBI" id="CHEBI:58342"/>
        <dbReference type="ChEBI" id="CHEBI:64615"/>
        <dbReference type="EC" id="2.3.1.20"/>
    </reaction>
</comment>
<comment type="pathway">
    <text evidence="2">Lipid metabolism.</text>
</comment>
<evidence type="ECO:0000256" key="2">
    <source>
        <dbReference type="ARBA" id="ARBA00005189"/>
    </source>
</evidence>
<dbReference type="Pfam" id="PF03007">
    <property type="entry name" value="WS_DGAT_cat"/>
    <property type="match status" value="1"/>
</dbReference>
<name>A0A8H7PIT8_9FUNG</name>
<keyword evidence="8" id="KW-0812">Transmembrane</keyword>
<dbReference type="InterPro" id="IPR004255">
    <property type="entry name" value="O-acyltransferase_WSD1_N"/>
</dbReference>
<comment type="caution">
    <text evidence="11">The sequence shown here is derived from an EMBL/GenBank/DDBJ whole genome shotgun (WGS) entry which is preliminary data.</text>
</comment>
<dbReference type="SUPFAM" id="SSF52777">
    <property type="entry name" value="CoA-dependent acyltransferases"/>
    <property type="match status" value="1"/>
</dbReference>
<dbReference type="UniPathway" id="UPA00282"/>
<evidence type="ECO:0000256" key="3">
    <source>
        <dbReference type="ARBA" id="ARBA00022679"/>
    </source>
</evidence>
<dbReference type="PANTHER" id="PTHR31650">
    <property type="entry name" value="O-ACYLTRANSFERASE (WSD1-LIKE) FAMILY PROTEIN"/>
    <property type="match status" value="1"/>
</dbReference>
<feature type="domain" description="O-acyltransferase WSD1-like N-terminal" evidence="9">
    <location>
        <begin position="13"/>
        <end position="285"/>
    </location>
</feature>
<dbReference type="Pfam" id="PF06974">
    <property type="entry name" value="WS_DGAT_C"/>
    <property type="match status" value="1"/>
</dbReference>
<dbReference type="PANTHER" id="PTHR31650:SF1">
    <property type="entry name" value="WAX ESTER SYNTHASE_DIACYLGLYCEROL ACYLTRANSFERASE 4-RELATED"/>
    <property type="match status" value="1"/>
</dbReference>
<accession>A0A8H7PIT8</accession>
<protein>
    <recommendedName>
        <fullName evidence="13">Diacylglycerol O-acyltransferase</fullName>
    </recommendedName>
</protein>
<evidence type="ECO:0000313" key="11">
    <source>
        <dbReference type="EMBL" id="KAG2174535.1"/>
    </source>
</evidence>
<evidence type="ECO:0000259" key="10">
    <source>
        <dbReference type="Pfam" id="PF06974"/>
    </source>
</evidence>
<evidence type="ECO:0000256" key="7">
    <source>
        <dbReference type="ARBA" id="ARBA00048109"/>
    </source>
</evidence>
<evidence type="ECO:0000256" key="1">
    <source>
        <dbReference type="ARBA" id="ARBA00004771"/>
    </source>
</evidence>
<dbReference type="GO" id="GO:0005886">
    <property type="term" value="C:plasma membrane"/>
    <property type="evidence" value="ECO:0007669"/>
    <property type="project" value="TreeGrafter"/>
</dbReference>
<feature type="domain" description="O-acyltransferase WSD1 C-terminal" evidence="10">
    <location>
        <begin position="327"/>
        <end position="450"/>
    </location>
</feature>
<evidence type="ECO:0000256" key="6">
    <source>
        <dbReference type="ARBA" id="ARBA00047604"/>
    </source>
</evidence>
<keyword evidence="8" id="KW-0472">Membrane</keyword>
<feature type="transmembrane region" description="Helical" evidence="8">
    <location>
        <begin position="205"/>
        <end position="228"/>
    </location>
</feature>
<feature type="transmembrane region" description="Helical" evidence="8">
    <location>
        <begin position="361"/>
        <end position="384"/>
    </location>
</feature>
<organism evidence="11 12">
    <name type="scientific">Umbelopsis vinacea</name>
    <dbReference type="NCBI Taxonomy" id="44442"/>
    <lineage>
        <taxon>Eukaryota</taxon>
        <taxon>Fungi</taxon>
        <taxon>Fungi incertae sedis</taxon>
        <taxon>Mucoromycota</taxon>
        <taxon>Mucoromycotina</taxon>
        <taxon>Umbelopsidomycetes</taxon>
        <taxon>Umbelopsidales</taxon>
        <taxon>Umbelopsidaceae</taxon>
        <taxon>Umbelopsis</taxon>
    </lineage>
</organism>
<dbReference type="EMBL" id="JAEPRA010000016">
    <property type="protein sequence ID" value="KAG2174535.1"/>
    <property type="molecule type" value="Genomic_DNA"/>
</dbReference>
<dbReference type="InterPro" id="IPR009721">
    <property type="entry name" value="O-acyltransferase_WSD1_C"/>
</dbReference>
<reference evidence="11" key="1">
    <citation type="submission" date="2020-12" db="EMBL/GenBank/DDBJ databases">
        <title>Metabolic potential, ecology and presence of endohyphal bacteria is reflected in genomic diversity of Mucoromycotina.</title>
        <authorList>
            <person name="Muszewska A."/>
            <person name="Okrasinska A."/>
            <person name="Steczkiewicz K."/>
            <person name="Drgas O."/>
            <person name="Orlowska M."/>
            <person name="Perlinska-Lenart U."/>
            <person name="Aleksandrzak-Piekarczyk T."/>
            <person name="Szatraj K."/>
            <person name="Zielenkiewicz U."/>
            <person name="Pilsyk S."/>
            <person name="Malc E."/>
            <person name="Mieczkowski P."/>
            <person name="Kruszewska J.S."/>
            <person name="Biernat P."/>
            <person name="Pawlowska J."/>
        </authorList>
    </citation>
    <scope>NUCLEOTIDE SEQUENCE</scope>
    <source>
        <strain evidence="11">WA0000051536</strain>
    </source>
</reference>
<evidence type="ECO:0000256" key="5">
    <source>
        <dbReference type="ARBA" id="ARBA00024360"/>
    </source>
</evidence>
<evidence type="ECO:0000256" key="4">
    <source>
        <dbReference type="ARBA" id="ARBA00023315"/>
    </source>
</evidence>
<sequence length="487" mass="55716">MATPVSPSPEVHLRGMDNLFLHIELPPRLMTVSTLWTFDKPLSIVLALQQLEKMAELFPRFRQIPVERNSIFHTARWQFVDNWSVSNHIEMATLEEPTHQCLQEFVSRKISIPFNPEQPLWLLYIINGLPNGGSACFWKAHHCMADGQGYVRALLACTSGSNELDEMIEEAKKKYVEDFRRVPECKEVPILRHLPPQYQKRTQPWVRQLFATLTLILTMMVGYILVLLRNAKLAACMLAPTHWRKDFLYEGPHVFTKSIAWSEDVSMADIAVVRKAFSGTLNDVMCAVITRCVKSYLDECPKGRQDKELWMLIPKSLRSPDDRRFQNVVSGSFVYFPMEDMSTKSLIRSIRQHMQIFKIDFIPYLLYILGCIFLLLPAVVPSWIISFQVTKIHGVFTNVPGPRKAIKFAGQEIKDYRVMPPQNSKGSIGMGLVSYNNKVALAILGDESAAYPGAVNEVCRRFKPTFDQMLSEAHQALEAKSKKLHEN</sequence>
<gene>
    <name evidence="11" type="ORF">INT44_006798</name>
</gene>
<dbReference type="GO" id="GO:0019432">
    <property type="term" value="P:triglyceride biosynthetic process"/>
    <property type="evidence" value="ECO:0007669"/>
    <property type="project" value="UniProtKB-UniPathway"/>
</dbReference>
<dbReference type="InterPro" id="IPR045034">
    <property type="entry name" value="O-acyltransferase_WSD1-like"/>
</dbReference>